<reference evidence="8 9" key="1">
    <citation type="journal article" date="2018" name="Nat. Ecol. Evol.">
        <title>Genomic signatures of mitonuclear coevolution across populations of Tigriopus californicus.</title>
        <authorList>
            <person name="Barreto F.S."/>
            <person name="Watson E.T."/>
            <person name="Lima T.G."/>
            <person name="Willett C.S."/>
            <person name="Edmands S."/>
            <person name="Li W."/>
            <person name="Burton R.S."/>
        </authorList>
    </citation>
    <scope>NUCLEOTIDE SEQUENCE [LARGE SCALE GENOMIC DNA]</scope>
    <source>
        <strain evidence="8 9">San Diego</strain>
    </source>
</reference>
<keyword evidence="3" id="KW-0862">Zinc</keyword>
<dbReference type="GO" id="GO:0008270">
    <property type="term" value="F:zinc ion binding"/>
    <property type="evidence" value="ECO:0007669"/>
    <property type="project" value="UniProtKB-KW"/>
</dbReference>
<evidence type="ECO:0000256" key="5">
    <source>
        <dbReference type="SAM" id="MobiDB-lite"/>
    </source>
</evidence>
<dbReference type="InterPro" id="IPR001965">
    <property type="entry name" value="Znf_PHD"/>
</dbReference>
<keyword evidence="1" id="KW-0479">Metal-binding</keyword>
<evidence type="ECO:0000256" key="4">
    <source>
        <dbReference type="PROSITE-ProRule" id="PRU00508"/>
    </source>
</evidence>
<dbReference type="InterPro" id="IPR040204">
    <property type="entry name" value="UBR7"/>
</dbReference>
<evidence type="ECO:0000313" key="9">
    <source>
        <dbReference type="Proteomes" id="UP000318571"/>
    </source>
</evidence>
<dbReference type="PROSITE" id="PS50064">
    <property type="entry name" value="ZF_PARP_2"/>
    <property type="match status" value="1"/>
</dbReference>
<dbReference type="InterPro" id="IPR013083">
    <property type="entry name" value="Znf_RING/FYVE/PHD"/>
</dbReference>
<dbReference type="PANTHER" id="PTHR13513">
    <property type="entry name" value="E3 UBIQUITIN-PROTEIN LIGASE UBR7"/>
    <property type="match status" value="1"/>
</dbReference>
<feature type="region of interest" description="Disordered" evidence="5">
    <location>
        <begin position="295"/>
        <end position="321"/>
    </location>
</feature>
<dbReference type="InterPro" id="IPR001510">
    <property type="entry name" value="Znf_PARP"/>
</dbReference>
<dbReference type="InterPro" id="IPR003126">
    <property type="entry name" value="Znf_UBR"/>
</dbReference>
<feature type="region of interest" description="Disordered" evidence="5">
    <location>
        <begin position="55"/>
        <end position="98"/>
    </location>
</feature>
<evidence type="ECO:0000256" key="1">
    <source>
        <dbReference type="ARBA" id="ARBA00022723"/>
    </source>
</evidence>
<feature type="zinc finger region" description="UBR-type" evidence="4">
    <location>
        <begin position="127"/>
        <end position="204"/>
    </location>
</feature>
<dbReference type="SMART" id="SM00249">
    <property type="entry name" value="PHD"/>
    <property type="match status" value="1"/>
</dbReference>
<dbReference type="Pfam" id="PF02207">
    <property type="entry name" value="zf-UBR"/>
    <property type="match status" value="1"/>
</dbReference>
<dbReference type="Gene3D" id="3.30.40.10">
    <property type="entry name" value="Zinc/RING finger domain, C3HC4 (zinc finger)"/>
    <property type="match status" value="1"/>
</dbReference>
<evidence type="ECO:0000259" key="7">
    <source>
        <dbReference type="PROSITE" id="PS51157"/>
    </source>
</evidence>
<protein>
    <recommendedName>
        <fullName evidence="10">UBR-type domain-containing protein</fullName>
    </recommendedName>
</protein>
<dbReference type="CDD" id="cd19677">
    <property type="entry name" value="UBR-box_UBR7"/>
    <property type="match status" value="1"/>
</dbReference>
<dbReference type="SMART" id="SM00396">
    <property type="entry name" value="ZnF_UBR1"/>
    <property type="match status" value="1"/>
</dbReference>
<feature type="domain" description="PARP-type" evidence="6">
    <location>
        <begin position="343"/>
        <end position="433"/>
    </location>
</feature>
<dbReference type="EMBL" id="VCGU01000009">
    <property type="protein sequence ID" value="TRY69981.1"/>
    <property type="molecule type" value="Genomic_DNA"/>
</dbReference>
<evidence type="ECO:0000313" key="8">
    <source>
        <dbReference type="EMBL" id="TRY69981.1"/>
    </source>
</evidence>
<dbReference type="GO" id="GO:0061630">
    <property type="term" value="F:ubiquitin protein ligase activity"/>
    <property type="evidence" value="ECO:0007669"/>
    <property type="project" value="InterPro"/>
</dbReference>
<dbReference type="CDD" id="cd15542">
    <property type="entry name" value="PHD_UBR7"/>
    <property type="match status" value="1"/>
</dbReference>
<organism evidence="8 9">
    <name type="scientific">Tigriopus californicus</name>
    <name type="common">Marine copepod</name>
    <dbReference type="NCBI Taxonomy" id="6832"/>
    <lineage>
        <taxon>Eukaryota</taxon>
        <taxon>Metazoa</taxon>
        <taxon>Ecdysozoa</taxon>
        <taxon>Arthropoda</taxon>
        <taxon>Crustacea</taxon>
        <taxon>Multicrustacea</taxon>
        <taxon>Hexanauplia</taxon>
        <taxon>Copepoda</taxon>
        <taxon>Harpacticoida</taxon>
        <taxon>Harpacticidae</taxon>
        <taxon>Tigriopus</taxon>
    </lineage>
</organism>
<feature type="compositionally biased region" description="Low complexity" evidence="5">
    <location>
        <begin position="75"/>
        <end position="88"/>
    </location>
</feature>
<name>A0A553NX22_TIGCA</name>
<feature type="domain" description="UBR-type" evidence="7">
    <location>
        <begin position="127"/>
        <end position="204"/>
    </location>
</feature>
<proteinExistence type="predicted"/>
<evidence type="ECO:0000256" key="3">
    <source>
        <dbReference type="ARBA" id="ARBA00022833"/>
    </source>
</evidence>
<dbReference type="STRING" id="6832.A0A553NX22"/>
<dbReference type="GO" id="GO:0003677">
    <property type="term" value="F:DNA binding"/>
    <property type="evidence" value="ECO:0007669"/>
    <property type="project" value="InterPro"/>
</dbReference>
<comment type="caution">
    <text evidence="8">The sequence shown here is derived from an EMBL/GenBank/DDBJ whole genome shotgun (WGS) entry which is preliminary data.</text>
</comment>
<dbReference type="Proteomes" id="UP000318571">
    <property type="component" value="Chromosome 9"/>
</dbReference>
<dbReference type="PROSITE" id="PS51157">
    <property type="entry name" value="ZF_UBR"/>
    <property type="match status" value="1"/>
</dbReference>
<dbReference type="SUPFAM" id="SSF57903">
    <property type="entry name" value="FYVE/PHD zinc finger"/>
    <property type="match status" value="1"/>
</dbReference>
<dbReference type="InterPro" id="IPR047506">
    <property type="entry name" value="UBR7-like_UBR-box"/>
</dbReference>
<dbReference type="PANTHER" id="PTHR13513:SF9">
    <property type="entry name" value="E3 UBIQUITIN-PROTEIN LIGASE UBR7-RELATED"/>
    <property type="match status" value="1"/>
</dbReference>
<dbReference type="AlphaFoldDB" id="A0A553NX22"/>
<dbReference type="OMA" id="CKKAYVA"/>
<gene>
    <name evidence="8" type="ORF">TCAL_12941</name>
</gene>
<evidence type="ECO:0008006" key="10">
    <source>
        <dbReference type="Google" id="ProtNLM"/>
    </source>
</evidence>
<dbReference type="GO" id="GO:0005737">
    <property type="term" value="C:cytoplasm"/>
    <property type="evidence" value="ECO:0007669"/>
    <property type="project" value="TreeGrafter"/>
</dbReference>
<dbReference type="InterPro" id="IPR011011">
    <property type="entry name" value="Znf_FYVE_PHD"/>
</dbReference>
<keyword evidence="2" id="KW-0863">Zinc-finger</keyword>
<evidence type="ECO:0000256" key="2">
    <source>
        <dbReference type="ARBA" id="ARBA00022771"/>
    </source>
</evidence>
<evidence type="ECO:0000259" key="6">
    <source>
        <dbReference type="PROSITE" id="PS50064"/>
    </source>
</evidence>
<sequence>MKLPFPNYLRFLLASSSHLVALRIGLVHHSDHSSSEPSPSPDLWRQSFLRPVHSGLNMASSRSPSPSTPNPTPTPSSSRASASAASSTQADVVPAEESDSVTMMDVLHEEESLESDARAVLGAADAQNCTYHTGGYMTRQALYSCLTCLPAQNPDFQPAGICLACSYHCHEGHDLVELYTKRNFRCDCGNDTFGTEVKCKLAGDKTKTNSENKYNQNFKGVYCTCHRPYPDPEDPVEDEMIQCILCEDWYHGRHLELDTTPKDDSYSEMICVTCVRKYPFFMNFRGIAVQTVTPNDTDQSVDVEKDPNESSTSIPEDEKGDAKTQICFSSTKLLDTEPPRTLFMLGDWRQQVCSCKGCREKLAENHLEFVKDLEDTVHHYESQSEQKESSQYEDGMKALSEMDRVKQVEAIQSYNSMKSNLMDYLKKFAENGKVVRQEDIQEFFSGLKSSKRPRVEIPKFCR</sequence>
<keyword evidence="9" id="KW-1185">Reference proteome</keyword>
<accession>A0A553NX22</accession>